<name>A0A6J4KWR9_9ACTN</name>
<protein>
    <submittedName>
        <fullName evidence="2">Uncharacterized protein</fullName>
    </submittedName>
</protein>
<accession>A0A6J4KWR9</accession>
<sequence>MGHMRVRSPHTADVLCSLPLLLARELDTAEVDGLVDALVAGGWRTGQLRHRIGGEPSQGSVEGDAARVRSVLQALVGQVPPDAAHAQELEQRARSRQREGGPGPASAEVRDRAIAQIRAGLKGVPARRTPPAPRPRPSCSACDGEGSYFVTREVHLCRHCVAVLATGEVRLVPPG</sequence>
<feature type="region of interest" description="Disordered" evidence="1">
    <location>
        <begin position="81"/>
        <end position="108"/>
    </location>
</feature>
<evidence type="ECO:0000313" key="2">
    <source>
        <dbReference type="EMBL" id="CAA9315258.1"/>
    </source>
</evidence>
<feature type="compositionally biased region" description="Basic and acidic residues" evidence="1">
    <location>
        <begin position="85"/>
        <end position="99"/>
    </location>
</feature>
<evidence type="ECO:0000256" key="1">
    <source>
        <dbReference type="SAM" id="MobiDB-lite"/>
    </source>
</evidence>
<organism evidence="2">
    <name type="scientific">uncultured Frankineae bacterium</name>
    <dbReference type="NCBI Taxonomy" id="437475"/>
    <lineage>
        <taxon>Bacteria</taxon>
        <taxon>Bacillati</taxon>
        <taxon>Actinomycetota</taxon>
        <taxon>Actinomycetes</taxon>
        <taxon>Frankiales</taxon>
        <taxon>environmental samples</taxon>
    </lineage>
</organism>
<dbReference type="AlphaFoldDB" id="A0A6J4KWR9"/>
<dbReference type="EMBL" id="CADCUE010000034">
    <property type="protein sequence ID" value="CAA9315258.1"/>
    <property type="molecule type" value="Genomic_DNA"/>
</dbReference>
<proteinExistence type="predicted"/>
<gene>
    <name evidence="2" type="ORF">AVDCRST_MAG16-409</name>
</gene>
<reference evidence="2" key="1">
    <citation type="submission" date="2020-02" db="EMBL/GenBank/DDBJ databases">
        <authorList>
            <person name="Meier V. D."/>
        </authorList>
    </citation>
    <scope>NUCLEOTIDE SEQUENCE</scope>
    <source>
        <strain evidence="2">AVDCRST_MAG16</strain>
    </source>
</reference>